<name>F4RPQ9_MELLP</name>
<dbReference type="OrthoDB" id="10499367at2759"/>
<protein>
    <submittedName>
        <fullName evidence="1">Uncharacterized protein</fullName>
    </submittedName>
</protein>
<dbReference type="Proteomes" id="UP000001072">
    <property type="component" value="Unassembled WGS sequence"/>
</dbReference>
<sequence length="132" mass="14627">MGAKQRNSVYVTILCRHLTNLEKLVLHLPGGAPHAHHLGSSRGMTASLTGQIHSTWQQQVFRRRLCKKRPFDGCAKHLTGMIHQAKVKAAIETQAQSAIPVVGLLPDDHRLVGAIEGWNELENEIPIPHPEQ</sequence>
<evidence type="ECO:0000313" key="1">
    <source>
        <dbReference type="EMBL" id="EGG05585.1"/>
    </source>
</evidence>
<dbReference type="RefSeq" id="XP_007411074.1">
    <property type="nucleotide sequence ID" value="XM_007411012.1"/>
</dbReference>
<proteinExistence type="predicted"/>
<dbReference type="InParanoid" id="F4RPQ9"/>
<dbReference type="HOGENOM" id="CLU_1917506_0_0_1"/>
<gene>
    <name evidence="1" type="ORF">MELLADRAFT_107421</name>
</gene>
<dbReference type="EMBL" id="GL883112">
    <property type="protein sequence ID" value="EGG05585.1"/>
    <property type="molecule type" value="Genomic_DNA"/>
</dbReference>
<keyword evidence="2" id="KW-1185">Reference proteome</keyword>
<accession>F4RPQ9</accession>
<dbReference type="AlphaFoldDB" id="F4RPQ9"/>
<dbReference type="KEGG" id="mlr:MELLADRAFT_107421"/>
<evidence type="ECO:0000313" key="2">
    <source>
        <dbReference type="Proteomes" id="UP000001072"/>
    </source>
</evidence>
<organism evidence="2">
    <name type="scientific">Melampsora larici-populina (strain 98AG31 / pathotype 3-4-7)</name>
    <name type="common">Poplar leaf rust fungus</name>
    <dbReference type="NCBI Taxonomy" id="747676"/>
    <lineage>
        <taxon>Eukaryota</taxon>
        <taxon>Fungi</taxon>
        <taxon>Dikarya</taxon>
        <taxon>Basidiomycota</taxon>
        <taxon>Pucciniomycotina</taxon>
        <taxon>Pucciniomycetes</taxon>
        <taxon>Pucciniales</taxon>
        <taxon>Melampsoraceae</taxon>
        <taxon>Melampsora</taxon>
    </lineage>
</organism>
<reference evidence="2" key="1">
    <citation type="journal article" date="2011" name="Proc. Natl. Acad. Sci. U.S.A.">
        <title>Obligate biotrophy features unraveled by the genomic analysis of rust fungi.</title>
        <authorList>
            <person name="Duplessis S."/>
            <person name="Cuomo C.A."/>
            <person name="Lin Y.-C."/>
            <person name="Aerts A."/>
            <person name="Tisserant E."/>
            <person name="Veneault-Fourrey C."/>
            <person name="Joly D.L."/>
            <person name="Hacquard S."/>
            <person name="Amselem J."/>
            <person name="Cantarel B.L."/>
            <person name="Chiu R."/>
            <person name="Coutinho P.M."/>
            <person name="Feau N."/>
            <person name="Field M."/>
            <person name="Frey P."/>
            <person name="Gelhaye E."/>
            <person name="Goldberg J."/>
            <person name="Grabherr M.G."/>
            <person name="Kodira C.D."/>
            <person name="Kohler A."/>
            <person name="Kuees U."/>
            <person name="Lindquist E.A."/>
            <person name="Lucas S.M."/>
            <person name="Mago R."/>
            <person name="Mauceli E."/>
            <person name="Morin E."/>
            <person name="Murat C."/>
            <person name="Pangilinan J.L."/>
            <person name="Park R."/>
            <person name="Pearson M."/>
            <person name="Quesneville H."/>
            <person name="Rouhier N."/>
            <person name="Sakthikumar S."/>
            <person name="Salamov A.A."/>
            <person name="Schmutz J."/>
            <person name="Selles B."/>
            <person name="Shapiro H."/>
            <person name="Tanguay P."/>
            <person name="Tuskan G.A."/>
            <person name="Henrissat B."/>
            <person name="Van de Peer Y."/>
            <person name="Rouze P."/>
            <person name="Ellis J.G."/>
            <person name="Dodds P.N."/>
            <person name="Schein J.E."/>
            <person name="Zhong S."/>
            <person name="Hamelin R.C."/>
            <person name="Grigoriev I.V."/>
            <person name="Szabo L.J."/>
            <person name="Martin F."/>
        </authorList>
    </citation>
    <scope>NUCLEOTIDE SEQUENCE [LARGE SCALE GENOMIC DNA]</scope>
    <source>
        <strain evidence="2">98AG31 / pathotype 3-4-7</strain>
    </source>
</reference>
<dbReference type="VEuPathDB" id="FungiDB:MELLADRAFT_107421"/>
<dbReference type="GeneID" id="18923168"/>